<evidence type="ECO:0008006" key="4">
    <source>
        <dbReference type="Google" id="ProtNLM"/>
    </source>
</evidence>
<dbReference type="Proteomes" id="UP000054324">
    <property type="component" value="Unassembled WGS sequence"/>
</dbReference>
<dbReference type="RefSeq" id="XP_009169173.1">
    <property type="nucleotide sequence ID" value="XM_009170909.1"/>
</dbReference>
<evidence type="ECO:0000256" key="1">
    <source>
        <dbReference type="SAM" id="MobiDB-lite"/>
    </source>
</evidence>
<feature type="compositionally biased region" description="Polar residues" evidence="1">
    <location>
        <begin position="17"/>
        <end position="30"/>
    </location>
</feature>
<organism evidence="2 3">
    <name type="scientific">Opisthorchis viverrini</name>
    <name type="common">Southeast Asian liver fluke</name>
    <dbReference type="NCBI Taxonomy" id="6198"/>
    <lineage>
        <taxon>Eukaryota</taxon>
        <taxon>Metazoa</taxon>
        <taxon>Spiralia</taxon>
        <taxon>Lophotrochozoa</taxon>
        <taxon>Platyhelminthes</taxon>
        <taxon>Trematoda</taxon>
        <taxon>Digenea</taxon>
        <taxon>Opisthorchiida</taxon>
        <taxon>Opisthorchiata</taxon>
        <taxon>Opisthorchiidae</taxon>
        <taxon>Opisthorchis</taxon>
    </lineage>
</organism>
<gene>
    <name evidence="2" type="ORF">T265_13866</name>
</gene>
<dbReference type="EMBL" id="KL596731">
    <property type="protein sequence ID" value="KER27104.1"/>
    <property type="molecule type" value="Genomic_DNA"/>
</dbReference>
<accession>A0A075AEV6</accession>
<evidence type="ECO:0000313" key="3">
    <source>
        <dbReference type="Proteomes" id="UP000054324"/>
    </source>
</evidence>
<dbReference type="KEGG" id="ovi:T265_13866"/>
<reference evidence="2 3" key="1">
    <citation type="submission" date="2013-11" db="EMBL/GenBank/DDBJ databases">
        <title>Opisthorchis viverrini - life in the bile duct.</title>
        <authorList>
            <person name="Young N.D."/>
            <person name="Nagarajan N."/>
            <person name="Lin S.J."/>
            <person name="Korhonen P.K."/>
            <person name="Jex A.R."/>
            <person name="Hall R.S."/>
            <person name="Safavi-Hemami H."/>
            <person name="Kaewkong W."/>
            <person name="Bertrand D."/>
            <person name="Gao S."/>
            <person name="Seet Q."/>
            <person name="Wongkham S."/>
            <person name="Teh B.T."/>
            <person name="Wongkham C."/>
            <person name="Intapan P.M."/>
            <person name="Maleewong W."/>
            <person name="Yang X."/>
            <person name="Hu M."/>
            <person name="Wang Z."/>
            <person name="Hofmann A."/>
            <person name="Sternberg P.W."/>
            <person name="Tan P."/>
            <person name="Wang J."/>
            <person name="Gasser R.B."/>
        </authorList>
    </citation>
    <scope>NUCLEOTIDE SEQUENCE [LARGE SCALE GENOMIC DNA]</scope>
</reference>
<feature type="region of interest" description="Disordered" evidence="1">
    <location>
        <begin position="1"/>
        <end position="37"/>
    </location>
</feature>
<proteinExistence type="predicted"/>
<evidence type="ECO:0000313" key="2">
    <source>
        <dbReference type="EMBL" id="KER27104.1"/>
    </source>
</evidence>
<dbReference type="AlphaFoldDB" id="A0A075AEV6"/>
<protein>
    <recommendedName>
        <fullName evidence="4">Endonuclease/exonuclease/phosphatase domain-containing protein</fullName>
    </recommendedName>
</protein>
<name>A0A075AEV6_OPIVI</name>
<dbReference type="CTD" id="20328033"/>
<dbReference type="GeneID" id="20328033"/>
<sequence>MSLTTQQLNRNHERSTIALSCPTNVRSGTPSKEHRQTLHLSHRSWVPVGCWDCPYNHCSPLGMVSESKYQIDSDYYDGPLSQLWSNCPKFSNACGTDPANPMPDNIEYHPDREVDGRPFVMFAYPPAPTTNIYDVLVTSSRRAKCSDDVVVLGDLNAKLGRLLAFEAQMVILSGFKSIWIYAISTYEVTEFVWPNCLQRACRPPTKLIASASVTDDADHKLTDTHFKTHVWATTMCSSGVASFHFLGRRQATPLATERLTNPEVRQIYQNHLLVSLPSALPSERVHHIPERCWEFRLWCNPTWSPQTEQ</sequence>
<keyword evidence="3" id="KW-1185">Reference proteome</keyword>